<sequence length="306" mass="34518">MSIQDVISLFARPLYCPSALRHLPPPVPNDVAPAHDSSIFTFEDAFEDLLVVSQGKPLPDIKTRYHQRKLLCQMYPSGEPTWFFIHRLASQGLVPSLHLDRSSSYTPPEWERFHRELDSVAQEAWRTLLGSQHASQHGTDGFFGQVASAVRNLPGFGAQDENSHPQQDDQQGPREPATLEELVSPVISAFSTGQKSWDVFAKAIFDSLDATQQQQQQPQNAALGPNQELRQVETRDEHLDKFGYRHTTVTQSILDAQGNQVGRKVYTTVHRAEPSQHGQTDTDESNFFNDSNQASKDNDRPGWFWK</sequence>
<protein>
    <submittedName>
        <fullName evidence="2">Uncharacterized protein</fullName>
    </submittedName>
</protein>
<proteinExistence type="predicted"/>
<dbReference type="AlphaFoldDB" id="A0A2C5YU60"/>
<name>A0A2C5YU60_9HYPO</name>
<dbReference type="OrthoDB" id="4586300at2759"/>
<feature type="region of interest" description="Disordered" evidence="1">
    <location>
        <begin position="268"/>
        <end position="306"/>
    </location>
</feature>
<gene>
    <name evidence="2" type="ORF">CDD82_284</name>
</gene>
<reference evidence="2 3" key="1">
    <citation type="submission" date="2017-06" db="EMBL/GenBank/DDBJ databases">
        <title>Ant-infecting Ophiocordyceps genomes reveal a high diversity of potential behavioral manipulation genes and a possible major role for enterotoxins.</title>
        <authorList>
            <person name="De Bekker C."/>
            <person name="Evans H.C."/>
            <person name="Brachmann A."/>
            <person name="Hughes D.P."/>
        </authorList>
    </citation>
    <scope>NUCLEOTIDE SEQUENCE [LARGE SCALE GENOMIC DNA]</scope>
    <source>
        <strain evidence="2 3">1348a</strain>
    </source>
</reference>
<accession>A0A2C5YU60</accession>
<comment type="caution">
    <text evidence="2">The sequence shown here is derived from an EMBL/GenBank/DDBJ whole genome shotgun (WGS) entry which is preliminary data.</text>
</comment>
<organism evidence="2 3">
    <name type="scientific">Ophiocordyceps australis</name>
    <dbReference type="NCBI Taxonomy" id="1399860"/>
    <lineage>
        <taxon>Eukaryota</taxon>
        <taxon>Fungi</taxon>
        <taxon>Dikarya</taxon>
        <taxon>Ascomycota</taxon>
        <taxon>Pezizomycotina</taxon>
        <taxon>Sordariomycetes</taxon>
        <taxon>Hypocreomycetidae</taxon>
        <taxon>Hypocreales</taxon>
        <taxon>Ophiocordycipitaceae</taxon>
        <taxon>Ophiocordyceps</taxon>
    </lineage>
</organism>
<evidence type="ECO:0000313" key="2">
    <source>
        <dbReference type="EMBL" id="PHH81648.1"/>
    </source>
</evidence>
<dbReference type="EMBL" id="NJEU01000106">
    <property type="protein sequence ID" value="PHH81648.1"/>
    <property type="molecule type" value="Genomic_DNA"/>
</dbReference>
<feature type="compositionally biased region" description="Polar residues" evidence="1">
    <location>
        <begin position="285"/>
        <end position="295"/>
    </location>
</feature>
<dbReference type="Proteomes" id="UP000224854">
    <property type="component" value="Unassembled WGS sequence"/>
</dbReference>
<feature type="region of interest" description="Disordered" evidence="1">
    <location>
        <begin position="154"/>
        <end position="175"/>
    </location>
</feature>
<evidence type="ECO:0000313" key="3">
    <source>
        <dbReference type="Proteomes" id="UP000224854"/>
    </source>
</evidence>
<keyword evidence="3" id="KW-1185">Reference proteome</keyword>
<evidence type="ECO:0000256" key="1">
    <source>
        <dbReference type="SAM" id="MobiDB-lite"/>
    </source>
</evidence>